<gene>
    <name evidence="1" type="ordered locus">RSal33209_3315</name>
</gene>
<protein>
    <submittedName>
        <fullName evidence="1">Uncharacterized protein</fullName>
    </submittedName>
</protein>
<evidence type="ECO:0000313" key="2">
    <source>
        <dbReference type="Proteomes" id="UP000002007"/>
    </source>
</evidence>
<organism evidence="1 2">
    <name type="scientific">Renibacterium salmoninarum (strain ATCC 33209 / DSM 20767 / JCM 11484 / NBRC 15589 / NCIMB 2235)</name>
    <dbReference type="NCBI Taxonomy" id="288705"/>
    <lineage>
        <taxon>Bacteria</taxon>
        <taxon>Bacillati</taxon>
        <taxon>Actinomycetota</taxon>
        <taxon>Actinomycetes</taxon>
        <taxon>Micrococcales</taxon>
        <taxon>Micrococcaceae</taxon>
        <taxon>Renibacterium</taxon>
    </lineage>
</organism>
<keyword evidence="2" id="KW-1185">Reference proteome</keyword>
<proteinExistence type="predicted"/>
<accession>A9WV06</accession>
<dbReference type="Proteomes" id="UP000002007">
    <property type="component" value="Chromosome"/>
</dbReference>
<name>A9WV06_RENSM</name>
<dbReference type="KEGG" id="rsa:RSal33209_3315"/>
<sequence>MQLNTYRLDQPGGIAQSHRLPQFYRYYSCALMINCAYRTRQVGQVREHASSSPET</sequence>
<reference evidence="2" key="1">
    <citation type="journal article" date="2008" name="J. Bacteriol.">
        <title>Genome sequence of the fish pathogen Renibacterium salmoninarum suggests reductive evolution away from an environmental Arthrobacter ancestor.</title>
        <authorList>
            <person name="Wiens G.D."/>
            <person name="Rockey D.D."/>
            <person name="Wu Z."/>
            <person name="Chang J."/>
            <person name="Levy R."/>
            <person name="Crane S."/>
            <person name="Chen D.S."/>
            <person name="Capri G.R."/>
            <person name="Burnett J.R."/>
            <person name="Sudheesh P.S."/>
            <person name="Schipma M.J."/>
            <person name="Burd H."/>
            <person name="Bhattacharyya A."/>
            <person name="Rhodes L.D."/>
            <person name="Kaul R."/>
            <person name="Strom M.S."/>
        </authorList>
    </citation>
    <scope>NUCLEOTIDE SEQUENCE [LARGE SCALE GENOMIC DNA]</scope>
    <source>
        <strain evidence="2">ATCC 33209 / DSM 20767 / JCM 11484 / NBRC 15589 / NCIMB 2235</strain>
    </source>
</reference>
<dbReference type="EMBL" id="CP000910">
    <property type="protein sequence ID" value="ABY25027.1"/>
    <property type="molecule type" value="Genomic_DNA"/>
</dbReference>
<dbReference type="HOGENOM" id="CLU_3029196_0_0_11"/>
<dbReference type="AlphaFoldDB" id="A9WV06"/>
<evidence type="ECO:0000313" key="1">
    <source>
        <dbReference type="EMBL" id="ABY25027.1"/>
    </source>
</evidence>